<proteinExistence type="predicted"/>
<sequence>MKRITAGICLIIGLVMSTALPAAANVPANRIIEIGQYSVTSEARYYAAGETVVLTLVPYGDSRNTLSGDLLFCTTNSGCNEAIWTDFVKTNHDNAQKRFEAGRKGYFSFRLRCTGGGEPTTTCHGRGTIDDVG</sequence>
<feature type="signal peptide" evidence="1">
    <location>
        <begin position="1"/>
        <end position="24"/>
    </location>
</feature>
<comment type="caution">
    <text evidence="2">The sequence shown here is derived from an EMBL/GenBank/DDBJ whole genome shotgun (WGS) entry which is preliminary data.</text>
</comment>
<feature type="chain" id="PRO_5015945720" evidence="1">
    <location>
        <begin position="25"/>
        <end position="133"/>
    </location>
</feature>
<evidence type="ECO:0000256" key="1">
    <source>
        <dbReference type="SAM" id="SignalP"/>
    </source>
</evidence>
<evidence type="ECO:0000313" key="3">
    <source>
        <dbReference type="Proteomes" id="UP000248544"/>
    </source>
</evidence>
<evidence type="ECO:0000313" key="2">
    <source>
        <dbReference type="EMBL" id="PZG30813.1"/>
    </source>
</evidence>
<reference evidence="2 3" key="1">
    <citation type="submission" date="2018-01" db="EMBL/GenBank/DDBJ databases">
        <title>Draft genome sequence of Sphaerisporangium sp. 7K107.</title>
        <authorList>
            <person name="Sahin N."/>
            <person name="Saygin H."/>
            <person name="Ay H."/>
        </authorList>
    </citation>
    <scope>NUCLEOTIDE SEQUENCE [LARGE SCALE GENOMIC DNA]</scope>
    <source>
        <strain evidence="2 3">7K107</strain>
    </source>
</reference>
<gene>
    <name evidence="2" type="ORF">C1I98_30915</name>
</gene>
<protein>
    <submittedName>
        <fullName evidence="2">Uncharacterized protein</fullName>
    </submittedName>
</protein>
<organism evidence="2 3">
    <name type="scientific">Spongiactinospora gelatinilytica</name>
    <dbReference type="NCBI Taxonomy" id="2666298"/>
    <lineage>
        <taxon>Bacteria</taxon>
        <taxon>Bacillati</taxon>
        <taxon>Actinomycetota</taxon>
        <taxon>Actinomycetes</taxon>
        <taxon>Streptosporangiales</taxon>
        <taxon>Streptosporangiaceae</taxon>
        <taxon>Spongiactinospora</taxon>
    </lineage>
</organism>
<keyword evidence="1" id="KW-0732">Signal</keyword>
<dbReference type="AlphaFoldDB" id="A0A2W2F623"/>
<keyword evidence="3" id="KW-1185">Reference proteome</keyword>
<dbReference type="Proteomes" id="UP000248544">
    <property type="component" value="Unassembled WGS sequence"/>
</dbReference>
<accession>A0A2W2F623</accession>
<name>A0A2W2F623_9ACTN</name>
<dbReference type="EMBL" id="POUA01000344">
    <property type="protein sequence ID" value="PZG30813.1"/>
    <property type="molecule type" value="Genomic_DNA"/>
</dbReference>